<dbReference type="NCBIfam" id="TIGR01730">
    <property type="entry name" value="RND_mfp"/>
    <property type="match status" value="1"/>
</dbReference>
<dbReference type="Pfam" id="PF25917">
    <property type="entry name" value="BSH_RND"/>
    <property type="match status" value="1"/>
</dbReference>
<dbReference type="Pfam" id="PF25944">
    <property type="entry name" value="Beta-barrel_RND"/>
    <property type="match status" value="1"/>
</dbReference>
<feature type="domain" description="Multidrug resistance protein MdtA-like barrel-sandwich hybrid" evidence="5">
    <location>
        <begin position="69"/>
        <end position="207"/>
    </location>
</feature>
<protein>
    <submittedName>
        <fullName evidence="8">Efflux RND transporter periplasmic adaptor subunit</fullName>
    </submittedName>
</protein>
<organism evidence="8 9">
    <name type="scientific">Reichenbachiella carrageenanivorans</name>
    <dbReference type="NCBI Taxonomy" id="2979869"/>
    <lineage>
        <taxon>Bacteria</taxon>
        <taxon>Pseudomonadati</taxon>
        <taxon>Bacteroidota</taxon>
        <taxon>Cytophagia</taxon>
        <taxon>Cytophagales</taxon>
        <taxon>Reichenbachiellaceae</taxon>
        <taxon>Reichenbachiella</taxon>
    </lineage>
</organism>
<dbReference type="Gene3D" id="2.40.50.100">
    <property type="match status" value="1"/>
</dbReference>
<name>A0ABY6CUU2_9BACT</name>
<feature type="chain" id="PRO_5046407898" evidence="3">
    <location>
        <begin position="30"/>
        <end position="376"/>
    </location>
</feature>
<sequence>MSKVYKQMKSINKITNGLLLGLLAVVAMACSSGNTSPRVPGPAVVSMIDVTRSEVTGVDTYPATVVPVNEVELRSQLSGYITKIFVKDGATVTKGQKLYEVDRTKYVASYQQEKSNLATAEANLARVEQDLKRYEALYAKDAIASQKVDYAKADYKSAVAEVAAAKARLSSSANDLQYSVVKAPFAGSIGLHQVREGTQVSPGQPLLNTISSDDPMAVDFVINEKEIPRFIRLKKEGQIDSLFRLAYTNGMQYPYQGRVLAMDRAVGRQTGTITIRLSFPNPDRELIPGMTMSVKVLNQDHGDQITIPFKAVVEQMGEYFVYVEQEGKANQLRIHLGTVVGDQVVVRDGLKGGERLVVDGLQKLRQGAPIQAATAK</sequence>
<evidence type="ECO:0000259" key="6">
    <source>
        <dbReference type="Pfam" id="PF25944"/>
    </source>
</evidence>
<dbReference type="EMBL" id="CP106735">
    <property type="protein sequence ID" value="UXX77691.1"/>
    <property type="molecule type" value="Genomic_DNA"/>
</dbReference>
<gene>
    <name evidence="8" type="ORF">N7E81_09955</name>
</gene>
<feature type="coiled-coil region" evidence="2">
    <location>
        <begin position="110"/>
        <end position="137"/>
    </location>
</feature>
<keyword evidence="2" id="KW-0175">Coiled coil</keyword>
<dbReference type="InterPro" id="IPR058637">
    <property type="entry name" value="YknX-like_C"/>
</dbReference>
<feature type="domain" description="YknX-like C-terminal permuted SH3-like" evidence="7">
    <location>
        <begin position="305"/>
        <end position="371"/>
    </location>
</feature>
<feature type="domain" description="Multidrug resistance protein MdtA-like beta-barrel" evidence="6">
    <location>
        <begin position="215"/>
        <end position="296"/>
    </location>
</feature>
<evidence type="ECO:0000313" key="8">
    <source>
        <dbReference type="EMBL" id="UXX77691.1"/>
    </source>
</evidence>
<proteinExistence type="inferred from homology"/>
<evidence type="ECO:0000259" key="7">
    <source>
        <dbReference type="Pfam" id="PF25989"/>
    </source>
</evidence>
<comment type="similarity">
    <text evidence="1">Belongs to the membrane fusion protein (MFP) (TC 8.A.1) family.</text>
</comment>
<evidence type="ECO:0000256" key="1">
    <source>
        <dbReference type="ARBA" id="ARBA00009477"/>
    </source>
</evidence>
<dbReference type="Pfam" id="PF25876">
    <property type="entry name" value="HH_MFP_RND"/>
    <property type="match status" value="1"/>
</dbReference>
<accession>A0ABY6CUU2</accession>
<keyword evidence="3" id="KW-0732">Signal</keyword>
<feature type="signal peptide" evidence="3">
    <location>
        <begin position="1"/>
        <end position="29"/>
    </location>
</feature>
<dbReference type="PANTHER" id="PTHR30158">
    <property type="entry name" value="ACRA/E-RELATED COMPONENT OF DRUG EFFLUX TRANSPORTER"/>
    <property type="match status" value="1"/>
</dbReference>
<evidence type="ECO:0000256" key="2">
    <source>
        <dbReference type="SAM" id="Coils"/>
    </source>
</evidence>
<dbReference type="InterPro" id="IPR058624">
    <property type="entry name" value="MdtA-like_HH"/>
</dbReference>
<evidence type="ECO:0000259" key="4">
    <source>
        <dbReference type="Pfam" id="PF25876"/>
    </source>
</evidence>
<feature type="domain" description="Multidrug resistance protein MdtA-like alpha-helical hairpin" evidence="4">
    <location>
        <begin position="110"/>
        <end position="179"/>
    </location>
</feature>
<dbReference type="Gene3D" id="2.40.420.20">
    <property type="match status" value="1"/>
</dbReference>
<dbReference type="InterPro" id="IPR006143">
    <property type="entry name" value="RND_pump_MFP"/>
</dbReference>
<dbReference type="PROSITE" id="PS51257">
    <property type="entry name" value="PROKAR_LIPOPROTEIN"/>
    <property type="match status" value="1"/>
</dbReference>
<dbReference type="SUPFAM" id="SSF111369">
    <property type="entry name" value="HlyD-like secretion proteins"/>
    <property type="match status" value="1"/>
</dbReference>
<dbReference type="RefSeq" id="WP_263049438.1">
    <property type="nucleotide sequence ID" value="NZ_CP106735.1"/>
</dbReference>
<dbReference type="Pfam" id="PF25989">
    <property type="entry name" value="YknX_C"/>
    <property type="match status" value="1"/>
</dbReference>
<evidence type="ECO:0000313" key="9">
    <source>
        <dbReference type="Proteomes" id="UP001062165"/>
    </source>
</evidence>
<dbReference type="Gene3D" id="1.10.287.470">
    <property type="entry name" value="Helix hairpin bin"/>
    <property type="match status" value="1"/>
</dbReference>
<evidence type="ECO:0000256" key="3">
    <source>
        <dbReference type="SAM" id="SignalP"/>
    </source>
</evidence>
<dbReference type="InterPro" id="IPR058625">
    <property type="entry name" value="MdtA-like_BSH"/>
</dbReference>
<evidence type="ECO:0000259" key="5">
    <source>
        <dbReference type="Pfam" id="PF25917"/>
    </source>
</evidence>
<keyword evidence="9" id="KW-1185">Reference proteome</keyword>
<dbReference type="InterPro" id="IPR058626">
    <property type="entry name" value="MdtA-like_b-barrel"/>
</dbReference>
<reference evidence="8" key="1">
    <citation type="submission" date="2022-10" db="EMBL/GenBank/DDBJ databases">
        <title>Comparative genomics and taxonomic characterization of three novel marine species of genus Reichenbachiella exhibiting antioxidant and polysaccharide degradation activities.</title>
        <authorList>
            <person name="Muhammad N."/>
            <person name="Lee Y.-J."/>
            <person name="Ko J."/>
            <person name="Kim S.-G."/>
        </authorList>
    </citation>
    <scope>NUCLEOTIDE SEQUENCE</scope>
    <source>
        <strain evidence="8">Wsw4-B4</strain>
    </source>
</reference>
<dbReference type="Proteomes" id="UP001062165">
    <property type="component" value="Chromosome"/>
</dbReference>
<dbReference type="Gene3D" id="2.40.30.170">
    <property type="match status" value="1"/>
</dbReference>